<dbReference type="AlphaFoldDB" id="A0ABD3M2X7"/>
<keyword evidence="2" id="KW-0812">Transmembrane</keyword>
<feature type="transmembrane region" description="Helical" evidence="2">
    <location>
        <begin position="83"/>
        <end position="100"/>
    </location>
</feature>
<reference evidence="4 5" key="1">
    <citation type="submission" date="2024-10" db="EMBL/GenBank/DDBJ databases">
        <title>Updated reference genomes for cyclostephanoid diatoms.</title>
        <authorList>
            <person name="Roberts W.R."/>
            <person name="Alverson A.J."/>
        </authorList>
    </citation>
    <scope>NUCLEOTIDE SEQUENCE [LARGE SCALE GENOMIC DNA]</scope>
    <source>
        <strain evidence="4 5">AJA232-27</strain>
    </source>
</reference>
<evidence type="ECO:0000259" key="3">
    <source>
        <dbReference type="PROSITE" id="PS50011"/>
    </source>
</evidence>
<dbReference type="Pfam" id="PF00069">
    <property type="entry name" value="Pkinase"/>
    <property type="match status" value="1"/>
</dbReference>
<dbReference type="InterPro" id="IPR051681">
    <property type="entry name" value="Ser/Thr_Kinases-Pseudokinases"/>
</dbReference>
<proteinExistence type="predicted"/>
<keyword evidence="2" id="KW-1133">Transmembrane helix</keyword>
<accession>A0ABD3M2X7</accession>
<dbReference type="EMBL" id="JALLBG020000273">
    <property type="protein sequence ID" value="KAL3757091.1"/>
    <property type="molecule type" value="Genomic_DNA"/>
</dbReference>
<feature type="region of interest" description="Disordered" evidence="1">
    <location>
        <begin position="1"/>
        <end position="55"/>
    </location>
</feature>
<keyword evidence="5" id="KW-1185">Reference proteome</keyword>
<dbReference type="Proteomes" id="UP001530293">
    <property type="component" value="Unassembled WGS sequence"/>
</dbReference>
<protein>
    <recommendedName>
        <fullName evidence="3">Protein kinase domain-containing protein</fullName>
    </recommendedName>
</protein>
<comment type="caution">
    <text evidence="4">The sequence shown here is derived from an EMBL/GenBank/DDBJ whole genome shotgun (WGS) entry which is preliminary data.</text>
</comment>
<dbReference type="PROSITE" id="PS50011">
    <property type="entry name" value="PROTEIN_KINASE_DOM"/>
    <property type="match status" value="1"/>
</dbReference>
<gene>
    <name evidence="4" type="ORF">ACHAWU_002930</name>
</gene>
<name>A0ABD3M2X7_9STRA</name>
<dbReference type="SMART" id="SM00220">
    <property type="entry name" value="S_TKc"/>
    <property type="match status" value="1"/>
</dbReference>
<sequence>MNSSQSYANGQHQRRPPTHNGNGGTSNSNGGGSLYSSGQMRHRPRQSDAWNHTGGHLRINVNDDYAKYGNKKSNNNIKRTRRLVFGGVISIVSVLGWLAWKHYFDGGYLFTSPSRLSHKSDTPIINYRNWKPHIATPNEHILSQDKPFIGLRNIITKRATRRVGKIPQSINLENWNAPIAFRTFPNARHTALMKNVDGDYGGLAFQSISTHEDFARIILKDEKDEIIAPGAFVPDEIESEYESQTEDIKQRRYPEYRSDGKKIWIKHATYQDVKHYYDDDNINVLHDANEDEKEGPRACISPEFSSMYFPTCNNFHEFAVGRAYDDPEKTLKPRPGHEMYVKYLDSGYYRDAWLMEDSPWIWPFRYPREKQQQLSTEKYDILDNERTNELIVKGYRSAVLKTLRTKHSYDDEQFQEMRLEAIIMERMTKSPRIMDIYGHCGFSTLAEVVPIEFEEAMVAGEGYEKNDVVEHRNEDGLHPYNNFTATQKLGYALEMAESLADLHGFEDGVIVHDDVQMCQWLRTPDGRLKLGDFNRATIMQWDLVKGEYCKFNNGPAMANYRAPEEFAARNLNEQIDTFSFGNNIYAMLTGLWNFYDQEDDDVIQKKLIAGDLPYVDHRYKERSFAEEKLVELMEKCWIYNPDERINMFDAVTFLRKAIKENEEREKHRR</sequence>
<keyword evidence="2" id="KW-0472">Membrane</keyword>
<organism evidence="4 5">
    <name type="scientific">Discostella pseudostelligera</name>
    <dbReference type="NCBI Taxonomy" id="259834"/>
    <lineage>
        <taxon>Eukaryota</taxon>
        <taxon>Sar</taxon>
        <taxon>Stramenopiles</taxon>
        <taxon>Ochrophyta</taxon>
        <taxon>Bacillariophyta</taxon>
        <taxon>Coscinodiscophyceae</taxon>
        <taxon>Thalassiosirophycidae</taxon>
        <taxon>Stephanodiscales</taxon>
        <taxon>Stephanodiscaceae</taxon>
        <taxon>Discostella</taxon>
    </lineage>
</organism>
<dbReference type="PANTHER" id="PTHR44329">
    <property type="entry name" value="SERINE/THREONINE-PROTEIN KINASE TNNI3K-RELATED"/>
    <property type="match status" value="1"/>
</dbReference>
<feature type="compositionally biased region" description="Gly residues" evidence="1">
    <location>
        <begin position="21"/>
        <end position="33"/>
    </location>
</feature>
<feature type="domain" description="Protein kinase" evidence="3">
    <location>
        <begin position="338"/>
        <end position="654"/>
    </location>
</feature>
<evidence type="ECO:0000256" key="2">
    <source>
        <dbReference type="SAM" id="Phobius"/>
    </source>
</evidence>
<evidence type="ECO:0000313" key="5">
    <source>
        <dbReference type="Proteomes" id="UP001530293"/>
    </source>
</evidence>
<dbReference type="Gene3D" id="1.10.510.10">
    <property type="entry name" value="Transferase(Phosphotransferase) domain 1"/>
    <property type="match status" value="1"/>
</dbReference>
<dbReference type="PANTHER" id="PTHR44329:SF214">
    <property type="entry name" value="PROTEIN KINASE DOMAIN-CONTAINING PROTEIN"/>
    <property type="match status" value="1"/>
</dbReference>
<feature type="compositionally biased region" description="Polar residues" evidence="1">
    <location>
        <begin position="1"/>
        <end position="11"/>
    </location>
</feature>
<evidence type="ECO:0000256" key="1">
    <source>
        <dbReference type="SAM" id="MobiDB-lite"/>
    </source>
</evidence>
<evidence type="ECO:0000313" key="4">
    <source>
        <dbReference type="EMBL" id="KAL3757091.1"/>
    </source>
</evidence>
<dbReference type="SUPFAM" id="SSF56112">
    <property type="entry name" value="Protein kinase-like (PK-like)"/>
    <property type="match status" value="1"/>
</dbReference>
<dbReference type="InterPro" id="IPR000719">
    <property type="entry name" value="Prot_kinase_dom"/>
</dbReference>
<dbReference type="InterPro" id="IPR011009">
    <property type="entry name" value="Kinase-like_dom_sf"/>
</dbReference>